<proteinExistence type="predicted"/>
<organism evidence="1 2">
    <name type="scientific">Gracilariopsis chorda</name>
    <dbReference type="NCBI Taxonomy" id="448386"/>
    <lineage>
        <taxon>Eukaryota</taxon>
        <taxon>Rhodophyta</taxon>
        <taxon>Florideophyceae</taxon>
        <taxon>Rhodymeniophycidae</taxon>
        <taxon>Gracilariales</taxon>
        <taxon>Gracilariaceae</taxon>
        <taxon>Gracilariopsis</taxon>
    </lineage>
</organism>
<dbReference type="EMBL" id="NBIV01000119">
    <property type="protein sequence ID" value="PXF43566.1"/>
    <property type="molecule type" value="Genomic_DNA"/>
</dbReference>
<reference evidence="1 2" key="1">
    <citation type="journal article" date="2018" name="Mol. Biol. Evol.">
        <title>Analysis of the draft genome of the red seaweed Gracilariopsis chorda provides insights into genome size evolution in Rhodophyta.</title>
        <authorList>
            <person name="Lee J."/>
            <person name="Yang E.C."/>
            <person name="Graf L."/>
            <person name="Yang J.H."/>
            <person name="Qiu H."/>
            <person name="Zel Zion U."/>
            <person name="Chan C.X."/>
            <person name="Stephens T.G."/>
            <person name="Weber A.P.M."/>
            <person name="Boo G.H."/>
            <person name="Boo S.M."/>
            <person name="Kim K.M."/>
            <person name="Shin Y."/>
            <person name="Jung M."/>
            <person name="Lee S.J."/>
            <person name="Yim H.S."/>
            <person name="Lee J.H."/>
            <person name="Bhattacharya D."/>
            <person name="Yoon H.S."/>
        </authorList>
    </citation>
    <scope>NUCLEOTIDE SEQUENCE [LARGE SCALE GENOMIC DNA]</scope>
    <source>
        <strain evidence="1 2">SKKU-2015</strain>
        <tissue evidence="1">Whole body</tissue>
    </source>
</reference>
<sequence length="123" mass="14543">MKERKRTRVTGWVAQTDSGRMRYRVQDVGRRLRDAKERVDSANLEESVGALWKLELGQLLATSQPLYEQATTTLRTSREKAMQIFVDEDRKNAVEENNDRHLGRNWRTEKSMLREHCNATYFR</sequence>
<comment type="caution">
    <text evidence="1">The sequence shown here is derived from an EMBL/GenBank/DDBJ whole genome shotgun (WGS) entry which is preliminary data.</text>
</comment>
<evidence type="ECO:0000313" key="2">
    <source>
        <dbReference type="Proteomes" id="UP000247409"/>
    </source>
</evidence>
<keyword evidence="2" id="KW-1185">Reference proteome</keyword>
<evidence type="ECO:0000313" key="1">
    <source>
        <dbReference type="EMBL" id="PXF43566.1"/>
    </source>
</evidence>
<name>A0A2V3INA9_9FLOR</name>
<dbReference type="AlphaFoldDB" id="A0A2V3INA9"/>
<gene>
    <name evidence="1" type="ORF">BWQ96_06678</name>
</gene>
<dbReference type="Proteomes" id="UP000247409">
    <property type="component" value="Unassembled WGS sequence"/>
</dbReference>
<accession>A0A2V3INA9</accession>
<protein>
    <submittedName>
        <fullName evidence="1">Uncharacterized protein</fullName>
    </submittedName>
</protein>